<protein>
    <submittedName>
        <fullName evidence="1">Uncharacterized protein</fullName>
    </submittedName>
</protein>
<reference evidence="1" key="1">
    <citation type="submission" date="2024-01" db="EMBL/GenBank/DDBJ databases">
        <title>The diversity of rhizobia nodulating Mimosa spp. in eleven states of Brazil covering several biomes is determined by host plant, location, and edaphic factors.</title>
        <authorList>
            <person name="Rouws L."/>
            <person name="Barauna A."/>
            <person name="Beukes C."/>
            <person name="De Faria S.M."/>
            <person name="Gross E."/>
            <person name="Dos Reis Junior F.B."/>
            <person name="Simon M."/>
            <person name="Maluk M."/>
            <person name="Odee D.W."/>
            <person name="Kenicer G."/>
            <person name="Young J.P.W."/>
            <person name="Reis V.M."/>
            <person name="Zilli J."/>
            <person name="James E.K."/>
        </authorList>
    </citation>
    <scope>NUCLEOTIDE SEQUENCE</scope>
    <source>
        <strain evidence="1">JPY452</strain>
    </source>
</reference>
<evidence type="ECO:0000313" key="1">
    <source>
        <dbReference type="EMBL" id="MEM5403892.1"/>
    </source>
</evidence>
<keyword evidence="2" id="KW-1185">Reference proteome</keyword>
<dbReference type="Proteomes" id="UP001392318">
    <property type="component" value="Unassembled WGS sequence"/>
</dbReference>
<evidence type="ECO:0000313" key="2">
    <source>
        <dbReference type="Proteomes" id="UP001392318"/>
    </source>
</evidence>
<name>A0ACC6RQN7_9BURK</name>
<proteinExistence type="predicted"/>
<sequence>MCEPKSKNDIPHSFVTECDAVASWVLQDTKRLIKVLATNLDTTEIKKRQENIESAKDLGVKQAVDWVLWAGCTETVVWDNKTLATLKTDLPSQQLAPGERWSLQFLPTTLGGFGHHVAIGKSPTTGDWWLLDPATCLYFFGSVEDLAKYTQKLINSSPKFNANTRTVLLKISGTAQ</sequence>
<dbReference type="EMBL" id="JAYMRU010000025">
    <property type="protein sequence ID" value="MEM5403892.1"/>
    <property type="molecule type" value="Genomic_DNA"/>
</dbReference>
<organism evidence="1 2">
    <name type="scientific">Paraburkholderia unamae</name>
    <dbReference type="NCBI Taxonomy" id="219649"/>
    <lineage>
        <taxon>Bacteria</taxon>
        <taxon>Pseudomonadati</taxon>
        <taxon>Pseudomonadota</taxon>
        <taxon>Betaproteobacteria</taxon>
        <taxon>Burkholderiales</taxon>
        <taxon>Burkholderiaceae</taxon>
        <taxon>Paraburkholderia</taxon>
    </lineage>
</organism>
<gene>
    <name evidence="1" type="ORF">VSR83_28320</name>
</gene>
<accession>A0ACC6RQN7</accession>
<comment type="caution">
    <text evidence="1">The sequence shown here is derived from an EMBL/GenBank/DDBJ whole genome shotgun (WGS) entry which is preliminary data.</text>
</comment>